<keyword evidence="1" id="KW-0472">Membrane</keyword>
<evidence type="ECO:0000256" key="1">
    <source>
        <dbReference type="SAM" id="Phobius"/>
    </source>
</evidence>
<keyword evidence="1" id="KW-1133">Transmembrane helix</keyword>
<name>A0AAF3EJN4_9BILA</name>
<evidence type="ECO:0000313" key="3">
    <source>
        <dbReference type="WBParaSite" id="MBELARI_LOCUS14215"/>
    </source>
</evidence>
<dbReference type="Proteomes" id="UP000887575">
    <property type="component" value="Unassembled WGS sequence"/>
</dbReference>
<keyword evidence="1" id="KW-0812">Transmembrane</keyword>
<protein>
    <submittedName>
        <fullName evidence="3">Uncharacterized protein</fullName>
    </submittedName>
</protein>
<reference evidence="3" key="1">
    <citation type="submission" date="2024-02" db="UniProtKB">
        <authorList>
            <consortium name="WormBaseParasite"/>
        </authorList>
    </citation>
    <scope>IDENTIFICATION</scope>
</reference>
<dbReference type="WBParaSite" id="MBELARI_LOCUS14215">
    <property type="protein sequence ID" value="MBELARI_LOCUS14215"/>
    <property type="gene ID" value="MBELARI_LOCUS14215"/>
</dbReference>
<accession>A0AAF3EJN4</accession>
<proteinExistence type="predicted"/>
<dbReference type="AlphaFoldDB" id="A0AAF3EJN4"/>
<sequence length="76" mass="8716">MSSPDDLLYQLQLEIPCKVTMLVLAILMGLPTLWAYCRLTNSYRKKGFPGEFQKLFFLCLSNVSDFRLVIEPNDLG</sequence>
<evidence type="ECO:0000313" key="2">
    <source>
        <dbReference type="Proteomes" id="UP000887575"/>
    </source>
</evidence>
<feature type="transmembrane region" description="Helical" evidence="1">
    <location>
        <begin position="20"/>
        <end position="37"/>
    </location>
</feature>
<keyword evidence="2" id="KW-1185">Reference proteome</keyword>
<organism evidence="2 3">
    <name type="scientific">Mesorhabditis belari</name>
    <dbReference type="NCBI Taxonomy" id="2138241"/>
    <lineage>
        <taxon>Eukaryota</taxon>
        <taxon>Metazoa</taxon>
        <taxon>Ecdysozoa</taxon>
        <taxon>Nematoda</taxon>
        <taxon>Chromadorea</taxon>
        <taxon>Rhabditida</taxon>
        <taxon>Rhabditina</taxon>
        <taxon>Rhabditomorpha</taxon>
        <taxon>Rhabditoidea</taxon>
        <taxon>Rhabditidae</taxon>
        <taxon>Mesorhabditinae</taxon>
        <taxon>Mesorhabditis</taxon>
    </lineage>
</organism>